<feature type="region of interest" description="Disordered" evidence="1">
    <location>
        <begin position="1"/>
        <end position="77"/>
    </location>
</feature>
<dbReference type="AlphaFoldDB" id="A0AAN7UKL4"/>
<dbReference type="Proteomes" id="UP001305414">
    <property type="component" value="Unassembled WGS sequence"/>
</dbReference>
<dbReference type="EMBL" id="JAWHQM010000004">
    <property type="protein sequence ID" value="KAK5626936.1"/>
    <property type="molecule type" value="Genomic_DNA"/>
</dbReference>
<accession>A0AAN7UKL4</accession>
<organism evidence="2 3">
    <name type="scientific">Xylaria bambusicola</name>
    <dbReference type="NCBI Taxonomy" id="326684"/>
    <lineage>
        <taxon>Eukaryota</taxon>
        <taxon>Fungi</taxon>
        <taxon>Dikarya</taxon>
        <taxon>Ascomycota</taxon>
        <taxon>Pezizomycotina</taxon>
        <taxon>Sordariomycetes</taxon>
        <taxon>Xylariomycetidae</taxon>
        <taxon>Xylariales</taxon>
        <taxon>Xylariaceae</taxon>
        <taxon>Xylaria</taxon>
    </lineage>
</organism>
<evidence type="ECO:0000256" key="1">
    <source>
        <dbReference type="SAM" id="MobiDB-lite"/>
    </source>
</evidence>
<evidence type="ECO:0000313" key="2">
    <source>
        <dbReference type="EMBL" id="KAK5626936.1"/>
    </source>
</evidence>
<protein>
    <submittedName>
        <fullName evidence="2">Uncharacterized protein</fullName>
    </submittedName>
</protein>
<sequence>MQGTQEPQCQEDLGGRPPRQSEQPGDRPDNRNQRPCLAMPSGIIPSIPYSQPQSAQQPHGTDEPSASRSISESDEQPSEGVLILGYAMYTEPEVRRRLTQYGIIAGSALGSEYHGPIMPPFPPSSTAKELAELGDLDPFPYYVDPFGLVIQLGDVGYYGLNAVYLLSR</sequence>
<gene>
    <name evidence="2" type="ORF">RRF57_002651</name>
</gene>
<keyword evidence="3" id="KW-1185">Reference proteome</keyword>
<comment type="caution">
    <text evidence="2">The sequence shown here is derived from an EMBL/GenBank/DDBJ whole genome shotgun (WGS) entry which is preliminary data.</text>
</comment>
<evidence type="ECO:0000313" key="3">
    <source>
        <dbReference type="Proteomes" id="UP001305414"/>
    </source>
</evidence>
<name>A0AAN7UKL4_9PEZI</name>
<reference evidence="2 3" key="1">
    <citation type="submission" date="2023-10" db="EMBL/GenBank/DDBJ databases">
        <title>Draft genome sequence of Xylaria bambusicola isolate GMP-LS, the root and basal stem rot pathogen of sugarcane in Indonesia.</title>
        <authorList>
            <person name="Selvaraj P."/>
            <person name="Muralishankar V."/>
            <person name="Muruganantham S."/>
            <person name="Sp S."/>
            <person name="Haryani S."/>
            <person name="Lau K.J.X."/>
            <person name="Naqvi N.I."/>
        </authorList>
    </citation>
    <scope>NUCLEOTIDE SEQUENCE [LARGE SCALE GENOMIC DNA]</scope>
    <source>
        <strain evidence="2">GMP-LS</strain>
    </source>
</reference>
<feature type="compositionally biased region" description="Polar residues" evidence="1">
    <location>
        <begin position="48"/>
        <end position="70"/>
    </location>
</feature>
<proteinExistence type="predicted"/>